<evidence type="ECO:0000313" key="2">
    <source>
        <dbReference type="Proteomes" id="UP000481043"/>
    </source>
</evidence>
<organism evidence="1 2">
    <name type="scientific">Bacillus mesophilus</name>
    <dbReference type="NCBI Taxonomy" id="1808955"/>
    <lineage>
        <taxon>Bacteria</taxon>
        <taxon>Bacillati</taxon>
        <taxon>Bacillota</taxon>
        <taxon>Bacilli</taxon>
        <taxon>Bacillales</taxon>
        <taxon>Bacillaceae</taxon>
        <taxon>Bacillus</taxon>
    </lineage>
</organism>
<keyword evidence="2" id="KW-1185">Reference proteome</keyword>
<dbReference type="EMBL" id="JAAIWM010000005">
    <property type="protein sequence ID" value="NEY73093.1"/>
    <property type="molecule type" value="Genomic_DNA"/>
</dbReference>
<proteinExistence type="predicted"/>
<reference evidence="1 2" key="1">
    <citation type="submission" date="2020-02" db="EMBL/GenBank/DDBJ databases">
        <title>Bacillus aquiflavi sp. nov., isolated from yellow water of strong flavor Chinese baijiu in Yibin region of China.</title>
        <authorList>
            <person name="Xie J."/>
        </authorList>
    </citation>
    <scope>NUCLEOTIDE SEQUENCE [LARGE SCALE GENOMIC DNA]</scope>
    <source>
        <strain evidence="1 2">SA4</strain>
    </source>
</reference>
<evidence type="ECO:0000313" key="1">
    <source>
        <dbReference type="EMBL" id="NEY73093.1"/>
    </source>
</evidence>
<accession>A0A6M0Q9X0</accession>
<dbReference type="AlphaFoldDB" id="A0A6M0Q9X0"/>
<sequence length="567" mass="66205">MVEFISVSSLVGDLNLNITKGSSSSVNILQWQCQGELEVDIYYGVKLTSEEFINKAIGFLEVVKEKNPDLVLTPEYSFPYEVINRIIIEKGFWPRNGSLFCLGTQGENIDVFKNYLSKWESNEKIKVIWDSVLELSEEKDFVSPLLYLFIKNETLYILPQIKTGNMFDKWKDLEASHLCIGKKIFVFDDENSSNKFLSIICADVMHIKAEHILDKVSGNLTIFHPQLNGNPRNNYFTSFRREILDDRRNENRIITLNWASDTKIKNSPILFAKPWTAFYKKHNKNLEGDFRKLRLENLKKGLYFAYDGINEYWYSDRKENIKYYSINKSDTGTARGPATHGYEPILIKGLEYTNLWEDYKGPFRNDDLIEELKNLEDEYSFPINFLRSSPDKSDFFFGLCFGHFEEGEIKTSDEELVSRMIVGSDEESDDERYEKLHMFLKLVRNLKSGNIPNSLSYLKENHTFTVDEDFPDYGKLIYNLKPIKNTEDDIKYPECLVVITKETKKSKIKQIVSSLSDKLSKKFRDQIVVYYEPLGEQGYIYFDEHLNETGINNPSYTKKFEDITKIK</sequence>
<name>A0A6M0Q9X0_9BACI</name>
<dbReference type="RefSeq" id="WP_163180554.1">
    <property type="nucleotide sequence ID" value="NZ_JAAIWM010000005.1"/>
</dbReference>
<gene>
    <name evidence="1" type="ORF">G4D63_15255</name>
</gene>
<dbReference type="Proteomes" id="UP000481043">
    <property type="component" value="Unassembled WGS sequence"/>
</dbReference>
<protein>
    <submittedName>
        <fullName evidence="1">Uncharacterized protein</fullName>
    </submittedName>
</protein>
<comment type="caution">
    <text evidence="1">The sequence shown here is derived from an EMBL/GenBank/DDBJ whole genome shotgun (WGS) entry which is preliminary data.</text>
</comment>